<dbReference type="OrthoDB" id="5567697at2"/>
<feature type="chain" id="PRO_5018589163" evidence="4">
    <location>
        <begin position="23"/>
        <end position="184"/>
    </location>
</feature>
<organism evidence="5 6">
    <name type="scientific">Methylobacterium oryzihabitans</name>
    <dbReference type="NCBI Taxonomy" id="2499852"/>
    <lineage>
        <taxon>Bacteria</taxon>
        <taxon>Pseudomonadati</taxon>
        <taxon>Pseudomonadota</taxon>
        <taxon>Alphaproteobacteria</taxon>
        <taxon>Hyphomicrobiales</taxon>
        <taxon>Methylobacteriaceae</taxon>
        <taxon>Methylobacterium</taxon>
    </lineage>
</organism>
<protein>
    <submittedName>
        <fullName evidence="5">SCO family protein</fullName>
    </submittedName>
</protein>
<keyword evidence="2" id="KW-0479">Metal-binding</keyword>
<evidence type="ECO:0000256" key="4">
    <source>
        <dbReference type="SAM" id="SignalP"/>
    </source>
</evidence>
<dbReference type="CDD" id="cd02968">
    <property type="entry name" value="SCO"/>
    <property type="match status" value="1"/>
</dbReference>
<dbReference type="Gene3D" id="3.40.30.10">
    <property type="entry name" value="Glutaredoxin"/>
    <property type="match status" value="1"/>
</dbReference>
<gene>
    <name evidence="5" type="ORF">EOE48_27205</name>
</gene>
<feature type="binding site" evidence="2">
    <location>
        <position position="72"/>
    </location>
    <ligand>
        <name>Cu cation</name>
        <dbReference type="ChEBI" id="CHEBI:23378"/>
    </ligand>
</feature>
<keyword evidence="3" id="KW-1015">Disulfide bond</keyword>
<evidence type="ECO:0000313" key="6">
    <source>
        <dbReference type="Proteomes" id="UP000286997"/>
    </source>
</evidence>
<reference evidence="5 6" key="1">
    <citation type="submission" date="2019-01" db="EMBL/GenBank/DDBJ databases">
        <authorList>
            <person name="Chen W.-M."/>
        </authorList>
    </citation>
    <scope>NUCLEOTIDE SEQUENCE [LARGE SCALE GENOMIC DNA]</scope>
    <source>
        <strain evidence="5 6">TER-1</strain>
    </source>
</reference>
<keyword evidence="2" id="KW-0186">Copper</keyword>
<evidence type="ECO:0000313" key="5">
    <source>
        <dbReference type="EMBL" id="RVU13097.1"/>
    </source>
</evidence>
<dbReference type="EMBL" id="SACP01000049">
    <property type="protein sequence ID" value="RVU13097.1"/>
    <property type="molecule type" value="Genomic_DNA"/>
</dbReference>
<proteinExistence type="inferred from homology"/>
<dbReference type="GO" id="GO:0046872">
    <property type="term" value="F:metal ion binding"/>
    <property type="evidence" value="ECO:0007669"/>
    <property type="project" value="UniProtKB-KW"/>
</dbReference>
<evidence type="ECO:0000256" key="1">
    <source>
        <dbReference type="ARBA" id="ARBA00010996"/>
    </source>
</evidence>
<evidence type="ECO:0000256" key="2">
    <source>
        <dbReference type="PIRSR" id="PIRSR603782-1"/>
    </source>
</evidence>
<feature type="signal peptide" evidence="4">
    <location>
        <begin position="1"/>
        <end position="22"/>
    </location>
</feature>
<dbReference type="SUPFAM" id="SSF52833">
    <property type="entry name" value="Thioredoxin-like"/>
    <property type="match status" value="1"/>
</dbReference>
<comment type="similarity">
    <text evidence="1">Belongs to the SCO1/2 family.</text>
</comment>
<dbReference type="AlphaFoldDB" id="A0A3S2VHE5"/>
<evidence type="ECO:0000256" key="3">
    <source>
        <dbReference type="PIRSR" id="PIRSR603782-2"/>
    </source>
</evidence>
<dbReference type="RefSeq" id="WP_127734017.1">
    <property type="nucleotide sequence ID" value="NZ_SACP01000049.1"/>
</dbReference>
<feature type="disulfide bond" description="Redox-active" evidence="3">
    <location>
        <begin position="68"/>
        <end position="72"/>
    </location>
</feature>
<feature type="binding site" evidence="2">
    <location>
        <position position="68"/>
    </location>
    <ligand>
        <name>Cu cation</name>
        <dbReference type="ChEBI" id="CHEBI:23378"/>
    </ligand>
</feature>
<accession>A0A3S2VHE5</accession>
<keyword evidence="6" id="KW-1185">Reference proteome</keyword>
<comment type="caution">
    <text evidence="5">The sequence shown here is derived from an EMBL/GenBank/DDBJ whole genome shotgun (WGS) entry which is preliminary data.</text>
</comment>
<dbReference type="InterPro" id="IPR036249">
    <property type="entry name" value="Thioredoxin-like_sf"/>
</dbReference>
<dbReference type="Proteomes" id="UP000286997">
    <property type="component" value="Unassembled WGS sequence"/>
</dbReference>
<dbReference type="Pfam" id="PF02630">
    <property type="entry name" value="SCO1-SenC"/>
    <property type="match status" value="1"/>
</dbReference>
<dbReference type="InterPro" id="IPR003782">
    <property type="entry name" value="SCO1/SenC"/>
</dbReference>
<sequence length="184" mass="19524">MIRGPGLAALALLVLLPAAAGAAETPLTARGVRLVDRPLVDAQGRRHRFLSDLIARGPVLLSFTFTGCRALCPPMDVIMDRVAGRLREGGGPPVRLATLTLDPLTDTPAHLRRERAEPFDPDRLFLTGAPDDVFAVLDGLGIEGGANQDHDSVVLLIEAGGRRVLASPPLPDPDELAAALARRR</sequence>
<name>A0A3S2VHE5_9HYPH</name>
<keyword evidence="4" id="KW-0732">Signal</keyword>